<keyword evidence="2" id="KW-1185">Reference proteome</keyword>
<proteinExistence type="predicted"/>
<dbReference type="EMBL" id="JAPFFF010000011">
    <property type="protein sequence ID" value="KAK8877933.1"/>
    <property type="molecule type" value="Genomic_DNA"/>
</dbReference>
<evidence type="ECO:0000313" key="2">
    <source>
        <dbReference type="Proteomes" id="UP001470230"/>
    </source>
</evidence>
<protein>
    <submittedName>
        <fullName evidence="1">Uncharacterized protein</fullName>
    </submittedName>
</protein>
<accession>A0ABR2JJC8</accession>
<name>A0ABR2JJC8_9EUKA</name>
<gene>
    <name evidence="1" type="ORF">M9Y10_004696</name>
</gene>
<comment type="caution">
    <text evidence="1">The sequence shown here is derived from an EMBL/GenBank/DDBJ whole genome shotgun (WGS) entry which is preliminary data.</text>
</comment>
<dbReference type="Proteomes" id="UP001470230">
    <property type="component" value="Unassembled WGS sequence"/>
</dbReference>
<organism evidence="1 2">
    <name type="scientific">Tritrichomonas musculus</name>
    <dbReference type="NCBI Taxonomy" id="1915356"/>
    <lineage>
        <taxon>Eukaryota</taxon>
        <taxon>Metamonada</taxon>
        <taxon>Parabasalia</taxon>
        <taxon>Tritrichomonadida</taxon>
        <taxon>Tritrichomonadidae</taxon>
        <taxon>Tritrichomonas</taxon>
    </lineage>
</organism>
<evidence type="ECO:0000313" key="1">
    <source>
        <dbReference type="EMBL" id="KAK8877933.1"/>
    </source>
</evidence>
<reference evidence="1 2" key="1">
    <citation type="submission" date="2024-04" db="EMBL/GenBank/DDBJ databases">
        <title>Tritrichomonas musculus Genome.</title>
        <authorList>
            <person name="Alves-Ferreira E."/>
            <person name="Grigg M."/>
            <person name="Lorenzi H."/>
            <person name="Galac M."/>
        </authorList>
    </citation>
    <scope>NUCLEOTIDE SEQUENCE [LARGE SCALE GENOMIC DNA]</scope>
    <source>
        <strain evidence="1 2">EAF2021</strain>
    </source>
</reference>
<sequence>MSQPFVFVPRTFCFSQQRKYDECYSAPYGSISFWSRDYYSKLRDEEYKKFVESEKVRKEQEMNAWFQRQAAEQRRLNEERQRLGIPQLEQTIQQQAQIIQQLQQQLQQFQPASSKTSSDKFA</sequence>